<sequence length="263" mass="31474">MSNFLFIVPTCEKSGFSKNSVCYKCVESIRKFYSSIDIIIINDSPINVASNDQIISFFNDSKLKVIRPETLGSACSFAMNFLLNSQYDYGVVIHDSTELVNQLPEFNFDVKFFWNFTEHLEWDKRIVPKPFRINGIRTHSDEIFNLYINLYESEFKQNFKKFYNQRNLWRGCMGNMLIISKEFLRKVEDKTKILSLTKYVITRRHRMCMESIFAMAVFYTKKINIDDELSYSLHGNWNFMNDSNYFNHLYKKYKYIVKYHLKR</sequence>
<evidence type="ECO:0000313" key="1">
    <source>
        <dbReference type="EMBL" id="ARF08293.1"/>
    </source>
</evidence>
<accession>A0A1V0S9A4</accession>
<evidence type="ECO:0008006" key="2">
    <source>
        <dbReference type="Google" id="ProtNLM"/>
    </source>
</evidence>
<gene>
    <name evidence="1" type="ORF">Catovirus_1_343</name>
</gene>
<name>A0A1V0S9A4_9VIRU</name>
<reference evidence="1" key="1">
    <citation type="journal article" date="2017" name="Science">
        <title>Giant viruses with an expanded complement of translation system components.</title>
        <authorList>
            <person name="Schulz F."/>
            <person name="Yutin N."/>
            <person name="Ivanova N.N."/>
            <person name="Ortega D.R."/>
            <person name="Lee T.K."/>
            <person name="Vierheilig J."/>
            <person name="Daims H."/>
            <person name="Horn M."/>
            <person name="Wagner M."/>
            <person name="Jensen G.J."/>
            <person name="Kyrpides N.C."/>
            <person name="Koonin E.V."/>
            <person name="Woyke T."/>
        </authorList>
    </citation>
    <scope>NUCLEOTIDE SEQUENCE</scope>
    <source>
        <strain evidence="1">CTV1</strain>
    </source>
</reference>
<protein>
    <recommendedName>
        <fullName evidence="2">Glycosyltransferase</fullName>
    </recommendedName>
</protein>
<dbReference type="EMBL" id="KY684083">
    <property type="protein sequence ID" value="ARF08293.1"/>
    <property type="molecule type" value="Genomic_DNA"/>
</dbReference>
<proteinExistence type="predicted"/>
<organism evidence="1">
    <name type="scientific">Catovirus CTV1</name>
    <dbReference type="NCBI Taxonomy" id="1977631"/>
    <lineage>
        <taxon>Viruses</taxon>
        <taxon>Varidnaviria</taxon>
        <taxon>Bamfordvirae</taxon>
        <taxon>Nucleocytoviricota</taxon>
        <taxon>Megaviricetes</taxon>
        <taxon>Imitervirales</taxon>
        <taxon>Mimiviridae</taxon>
        <taxon>Klosneuvirinae</taxon>
        <taxon>Catovirus</taxon>
    </lineage>
</organism>